<dbReference type="Proteomes" id="UP000257045">
    <property type="component" value="Unassembled WGS sequence"/>
</dbReference>
<dbReference type="PANTHER" id="PTHR37166">
    <property type="entry name" value="PROTEIN FLAG"/>
    <property type="match status" value="1"/>
</dbReference>
<gene>
    <name evidence="2" type="ORF">CQA58_03485</name>
</gene>
<dbReference type="NCBIfam" id="NF006281">
    <property type="entry name" value="PRK08452.1"/>
    <property type="match status" value="1"/>
</dbReference>
<reference evidence="2 3" key="1">
    <citation type="submission" date="2018-04" db="EMBL/GenBank/DDBJ databases">
        <title>Novel Campyloabacter and Helicobacter Species and Strains.</title>
        <authorList>
            <person name="Mannion A.J."/>
            <person name="Shen Z."/>
            <person name="Fox J.G."/>
        </authorList>
    </citation>
    <scope>NUCLEOTIDE SEQUENCE [LARGE SCALE GENOMIC DNA]</scope>
    <source>
        <strain evidence="2 3">MIT 04-9366</strain>
    </source>
</reference>
<dbReference type="OrthoDB" id="5373092at2"/>
<name>A0A3D8J0Z5_9HELI</name>
<dbReference type="SUPFAM" id="SSF160214">
    <property type="entry name" value="FlaG-like"/>
    <property type="match status" value="1"/>
</dbReference>
<accession>A0A3D8J0Z5</accession>
<comment type="caution">
    <text evidence="2">The sequence shown here is derived from an EMBL/GenBank/DDBJ whole genome shotgun (WGS) entry which is preliminary data.</text>
</comment>
<dbReference type="PANTHER" id="PTHR37166:SF1">
    <property type="entry name" value="PROTEIN FLAG"/>
    <property type="match status" value="1"/>
</dbReference>
<dbReference type="InterPro" id="IPR005186">
    <property type="entry name" value="FlaG"/>
</dbReference>
<keyword evidence="2" id="KW-0969">Cilium</keyword>
<keyword evidence="2" id="KW-0966">Cell projection</keyword>
<dbReference type="Pfam" id="PF03646">
    <property type="entry name" value="FlaG"/>
    <property type="match status" value="1"/>
</dbReference>
<protein>
    <submittedName>
        <fullName evidence="2">Flagellar biosynthesis protein FlaG</fullName>
    </submittedName>
</protein>
<keyword evidence="2" id="KW-0282">Flagellum</keyword>
<evidence type="ECO:0000256" key="1">
    <source>
        <dbReference type="SAM" id="Coils"/>
    </source>
</evidence>
<dbReference type="Gene3D" id="3.30.160.170">
    <property type="entry name" value="FlaG-like"/>
    <property type="match status" value="1"/>
</dbReference>
<evidence type="ECO:0000313" key="2">
    <source>
        <dbReference type="EMBL" id="RDU71187.1"/>
    </source>
</evidence>
<dbReference type="EMBL" id="NXLV01000004">
    <property type="protein sequence ID" value="RDU71187.1"/>
    <property type="molecule type" value="Genomic_DNA"/>
</dbReference>
<dbReference type="InterPro" id="IPR035924">
    <property type="entry name" value="FlaG-like_sf"/>
</dbReference>
<sequence length="120" mass="13603">MIELKQNPAMVQDKIIDLTKQYGKEASSITKNKEVQSQLDESEKKKLKEELMELTKKLNAEMKGLNTDVSFNYNETIEGLLVTVKEAGGDKVIREIPSKEAIELMKKMQDLVGIIFDKKG</sequence>
<keyword evidence="3" id="KW-1185">Reference proteome</keyword>
<organism evidence="2 3">
    <name type="scientific">Helicobacter brantae</name>
    <dbReference type="NCBI Taxonomy" id="375927"/>
    <lineage>
        <taxon>Bacteria</taxon>
        <taxon>Pseudomonadati</taxon>
        <taxon>Campylobacterota</taxon>
        <taxon>Epsilonproteobacteria</taxon>
        <taxon>Campylobacterales</taxon>
        <taxon>Helicobacteraceae</taxon>
        <taxon>Helicobacter</taxon>
    </lineage>
</organism>
<proteinExistence type="predicted"/>
<dbReference type="AlphaFoldDB" id="A0A3D8J0Z5"/>
<keyword evidence="1" id="KW-0175">Coiled coil</keyword>
<evidence type="ECO:0000313" key="3">
    <source>
        <dbReference type="Proteomes" id="UP000257045"/>
    </source>
</evidence>
<feature type="coiled-coil region" evidence="1">
    <location>
        <begin position="32"/>
        <end position="68"/>
    </location>
</feature>